<gene>
    <name evidence="2" type="ORF">EAX61_00680</name>
</gene>
<proteinExistence type="predicted"/>
<dbReference type="PROSITE" id="PS51257">
    <property type="entry name" value="PROKAR_LIPOPROTEIN"/>
    <property type="match status" value="1"/>
</dbReference>
<dbReference type="Proteomes" id="UP000281985">
    <property type="component" value="Unassembled WGS sequence"/>
</dbReference>
<evidence type="ECO:0000313" key="3">
    <source>
        <dbReference type="Proteomes" id="UP000281985"/>
    </source>
</evidence>
<evidence type="ECO:0000313" key="2">
    <source>
        <dbReference type="EMBL" id="RMB63929.1"/>
    </source>
</evidence>
<dbReference type="EMBL" id="REFV01000001">
    <property type="protein sequence ID" value="RMB63929.1"/>
    <property type="molecule type" value="Genomic_DNA"/>
</dbReference>
<reference evidence="2 3" key="1">
    <citation type="submission" date="2018-10" db="EMBL/GenBank/DDBJ databases">
        <title>Dokdonia luteus sp. nov., isolated from sea water.</title>
        <authorList>
            <person name="Zhou L.Y."/>
            <person name="Du Z.J."/>
        </authorList>
    </citation>
    <scope>NUCLEOTIDE SEQUENCE [LARGE SCALE GENOMIC DNA]</scope>
    <source>
        <strain evidence="2 3">SH27</strain>
    </source>
</reference>
<feature type="signal peptide" evidence="1">
    <location>
        <begin position="1"/>
        <end position="23"/>
    </location>
</feature>
<sequence length="209" mass="23694">MKCNFNINTTMRILLFLCATFLATSCETGKKTPALEYKYADKEQSINCTGQKNALLNEALYSFEQDITRNYDPETQRTTVAYARFIVPGLSGTAEFNRLPSDHSKAILEKLKEEKIIVMNLEGKSNLNYDHPAVTCLLDNLEDGAIMKTLKALIETGSMDPKLMDTRMRNKGRDLDRQRNLALYVALDAYYQNLANIDWDAIPSETTTE</sequence>
<name>A0A3M0GRU8_9FLAO</name>
<comment type="caution">
    <text evidence="2">The sequence shown here is derived from an EMBL/GenBank/DDBJ whole genome shotgun (WGS) entry which is preliminary data.</text>
</comment>
<evidence type="ECO:0000256" key="1">
    <source>
        <dbReference type="SAM" id="SignalP"/>
    </source>
</evidence>
<organism evidence="2 3">
    <name type="scientific">Dokdonia sinensis</name>
    <dbReference type="NCBI Taxonomy" id="2479847"/>
    <lineage>
        <taxon>Bacteria</taxon>
        <taxon>Pseudomonadati</taxon>
        <taxon>Bacteroidota</taxon>
        <taxon>Flavobacteriia</taxon>
        <taxon>Flavobacteriales</taxon>
        <taxon>Flavobacteriaceae</taxon>
        <taxon>Dokdonia</taxon>
    </lineage>
</organism>
<accession>A0A3M0GRU8</accession>
<protein>
    <submittedName>
        <fullName evidence="2">Uncharacterized protein</fullName>
    </submittedName>
</protein>
<keyword evidence="3" id="KW-1185">Reference proteome</keyword>
<keyword evidence="1" id="KW-0732">Signal</keyword>
<dbReference type="AlphaFoldDB" id="A0A3M0GRU8"/>
<feature type="chain" id="PRO_5018047004" evidence="1">
    <location>
        <begin position="24"/>
        <end position="209"/>
    </location>
</feature>